<proteinExistence type="predicted"/>
<evidence type="ECO:0000313" key="2">
    <source>
        <dbReference type="EMBL" id="CAH9073735.1"/>
    </source>
</evidence>
<organism evidence="2 3">
    <name type="scientific">Cuscuta epithymum</name>
    <dbReference type="NCBI Taxonomy" id="186058"/>
    <lineage>
        <taxon>Eukaryota</taxon>
        <taxon>Viridiplantae</taxon>
        <taxon>Streptophyta</taxon>
        <taxon>Embryophyta</taxon>
        <taxon>Tracheophyta</taxon>
        <taxon>Spermatophyta</taxon>
        <taxon>Magnoliopsida</taxon>
        <taxon>eudicotyledons</taxon>
        <taxon>Gunneridae</taxon>
        <taxon>Pentapetalae</taxon>
        <taxon>asterids</taxon>
        <taxon>lamiids</taxon>
        <taxon>Solanales</taxon>
        <taxon>Convolvulaceae</taxon>
        <taxon>Cuscuteae</taxon>
        <taxon>Cuscuta</taxon>
        <taxon>Cuscuta subgen. Cuscuta</taxon>
    </lineage>
</organism>
<comment type="caution">
    <text evidence="2">The sequence shown here is derived from an EMBL/GenBank/DDBJ whole genome shotgun (WGS) entry which is preliminary data.</text>
</comment>
<dbReference type="EMBL" id="CAMAPF010000024">
    <property type="protein sequence ID" value="CAH9073735.1"/>
    <property type="molecule type" value="Genomic_DNA"/>
</dbReference>
<dbReference type="InterPro" id="IPR000608">
    <property type="entry name" value="UBC"/>
</dbReference>
<accession>A0AAV0CE72</accession>
<dbReference type="Pfam" id="PF00179">
    <property type="entry name" value="UQ_con"/>
    <property type="match status" value="1"/>
</dbReference>
<dbReference type="InterPro" id="IPR016135">
    <property type="entry name" value="UBQ-conjugating_enzyme/RWD"/>
</dbReference>
<dbReference type="AlphaFoldDB" id="A0AAV0CE72"/>
<evidence type="ECO:0000313" key="3">
    <source>
        <dbReference type="Proteomes" id="UP001152523"/>
    </source>
</evidence>
<name>A0AAV0CE72_9ASTE</name>
<dbReference type="Proteomes" id="UP001152523">
    <property type="component" value="Unassembled WGS sequence"/>
</dbReference>
<dbReference type="Gene3D" id="3.10.110.10">
    <property type="entry name" value="Ubiquitin Conjugating Enzyme"/>
    <property type="match status" value="1"/>
</dbReference>
<keyword evidence="3" id="KW-1185">Reference proteome</keyword>
<reference evidence="2" key="1">
    <citation type="submission" date="2022-07" db="EMBL/GenBank/DDBJ databases">
        <authorList>
            <person name="Macas J."/>
            <person name="Novak P."/>
            <person name="Neumann P."/>
        </authorList>
    </citation>
    <scope>NUCLEOTIDE SEQUENCE</scope>
</reference>
<dbReference type="SUPFAM" id="SSF54495">
    <property type="entry name" value="UBC-like"/>
    <property type="match status" value="1"/>
</dbReference>
<protein>
    <recommendedName>
        <fullName evidence="1">UBC core domain-containing protein</fullName>
    </recommendedName>
</protein>
<dbReference type="PROSITE" id="PS50127">
    <property type="entry name" value="UBC_2"/>
    <property type="match status" value="1"/>
</dbReference>
<evidence type="ECO:0000259" key="1">
    <source>
        <dbReference type="PROSITE" id="PS50127"/>
    </source>
</evidence>
<feature type="domain" description="UBC core" evidence="1">
    <location>
        <begin position="1"/>
        <end position="127"/>
    </location>
</feature>
<sequence length="127" mass="14746">MKMMMMIVEEQKVMVKQTLYLYGTCLYIIYVSLRDTIIIKSSNIKNCKKQNNHRTSSRPLSYILEDMSGSVYLDVINQTWSPMFDLVHVTEVFVPQLLLYPNPSDPLNGETAALVMRYQPSYGQRVK</sequence>
<gene>
    <name evidence="2" type="ORF">CEPIT_LOCUS4724</name>
</gene>